<dbReference type="PANTHER" id="PTHR10192:SF5">
    <property type="entry name" value="GEPHYRIN"/>
    <property type="match status" value="1"/>
</dbReference>
<dbReference type="InterPro" id="IPR036688">
    <property type="entry name" value="MoeA_C_domain_IV_sf"/>
</dbReference>
<dbReference type="PANTHER" id="PTHR10192">
    <property type="entry name" value="MOLYBDOPTERIN BIOSYNTHESIS PROTEIN"/>
    <property type="match status" value="1"/>
</dbReference>
<dbReference type="InterPro" id="IPR005111">
    <property type="entry name" value="MoeA_C_domain_IV"/>
</dbReference>
<dbReference type="SUPFAM" id="SSF63882">
    <property type="entry name" value="MoeA N-terminal region -like"/>
    <property type="match status" value="1"/>
</dbReference>
<proteinExistence type="inferred from homology"/>
<keyword evidence="4 7" id="KW-0500">Molybdenum</keyword>
<name>A0A5C1YLR7_9MICO</name>
<dbReference type="Pfam" id="PF00994">
    <property type="entry name" value="MoCF_biosynth"/>
    <property type="match status" value="1"/>
</dbReference>
<dbReference type="InterPro" id="IPR036135">
    <property type="entry name" value="MoeA_linker/N_sf"/>
</dbReference>
<evidence type="ECO:0000256" key="3">
    <source>
        <dbReference type="ARBA" id="ARBA00010763"/>
    </source>
</evidence>
<sequence>MISVEEQLARVLAGAAELPHETVPVDAAHGRVLAVDLRSAIESPRDANSAMDGYAVRRADVRGASPDAPVALRVVGEVAAGSGHDPVIGPGEAVRIMTGAPVPADADAVVPIERTADADWAADPVRIAEEPAPAAHIRPAGDDLGAGELVLPRGIRLTARALASAVGAGVGELDVVARPRVAIIATGDELAEPGAPLARGQVHDSNSLLVAALAVEQGAVVVHRGRAGDAPGALDAEVRRVLEASVRPDLIVLTGGVSAGAHDPVTRLALEFAKVAMQPGKPQAFGRIDGVPVFGLPGNPVSVAVSFEVFVRPFLAVLQGLDPTRPTERAIADEAWRTPVGRRQYQPIVAQRVDGVLHVRPASDRGSGSHLVGRLARAEGFAVVPAEVAAIRVGDEVEVMLG</sequence>
<comment type="function">
    <text evidence="1 7">Catalyzes the insertion of molybdate into adenylated molybdopterin with the concomitant release of AMP.</text>
</comment>
<keyword evidence="7" id="KW-0479">Metal-binding</keyword>
<dbReference type="GO" id="GO:0006777">
    <property type="term" value="P:Mo-molybdopterin cofactor biosynthetic process"/>
    <property type="evidence" value="ECO:0007669"/>
    <property type="project" value="UniProtKB-UniRule"/>
</dbReference>
<dbReference type="Pfam" id="PF03454">
    <property type="entry name" value="MoeA_C"/>
    <property type="match status" value="1"/>
</dbReference>
<dbReference type="InterPro" id="IPR005110">
    <property type="entry name" value="MoeA_linker/N"/>
</dbReference>
<dbReference type="GO" id="GO:0061599">
    <property type="term" value="F:molybdopterin molybdotransferase activity"/>
    <property type="evidence" value="ECO:0007669"/>
    <property type="project" value="UniProtKB-UniRule"/>
</dbReference>
<dbReference type="Gene3D" id="3.90.105.10">
    <property type="entry name" value="Molybdopterin biosynthesis moea protein, domain 2"/>
    <property type="match status" value="1"/>
</dbReference>
<evidence type="ECO:0000256" key="1">
    <source>
        <dbReference type="ARBA" id="ARBA00002901"/>
    </source>
</evidence>
<dbReference type="Pfam" id="PF03453">
    <property type="entry name" value="MoeA_N"/>
    <property type="match status" value="1"/>
</dbReference>
<dbReference type="InterPro" id="IPR001453">
    <property type="entry name" value="MoaB/Mog_dom"/>
</dbReference>
<dbReference type="UniPathway" id="UPA00344"/>
<dbReference type="KEGG" id="ail:FLP10_04160"/>
<dbReference type="InterPro" id="IPR038987">
    <property type="entry name" value="MoeA-like"/>
</dbReference>
<comment type="catalytic activity">
    <reaction evidence="6">
        <text>adenylyl-molybdopterin + molybdate = Mo-molybdopterin + AMP + H(+)</text>
        <dbReference type="Rhea" id="RHEA:35047"/>
        <dbReference type="ChEBI" id="CHEBI:15378"/>
        <dbReference type="ChEBI" id="CHEBI:36264"/>
        <dbReference type="ChEBI" id="CHEBI:62727"/>
        <dbReference type="ChEBI" id="CHEBI:71302"/>
        <dbReference type="ChEBI" id="CHEBI:456215"/>
        <dbReference type="EC" id="2.10.1.1"/>
    </reaction>
</comment>
<dbReference type="AlphaFoldDB" id="A0A5C1YLR7"/>
<dbReference type="NCBIfam" id="TIGR00177">
    <property type="entry name" value="molyb_syn"/>
    <property type="match status" value="1"/>
</dbReference>
<evidence type="ECO:0000256" key="5">
    <source>
        <dbReference type="ARBA" id="ARBA00023150"/>
    </source>
</evidence>
<dbReference type="GO" id="GO:0005829">
    <property type="term" value="C:cytosol"/>
    <property type="evidence" value="ECO:0007669"/>
    <property type="project" value="TreeGrafter"/>
</dbReference>
<dbReference type="SMART" id="SM00852">
    <property type="entry name" value="MoCF_biosynth"/>
    <property type="match status" value="1"/>
</dbReference>
<dbReference type="SUPFAM" id="SSF63867">
    <property type="entry name" value="MoeA C-terminal domain-like"/>
    <property type="match status" value="1"/>
</dbReference>
<evidence type="ECO:0000256" key="2">
    <source>
        <dbReference type="ARBA" id="ARBA00005046"/>
    </source>
</evidence>
<dbReference type="CDD" id="cd00887">
    <property type="entry name" value="MoeA"/>
    <property type="match status" value="1"/>
</dbReference>
<evidence type="ECO:0000256" key="4">
    <source>
        <dbReference type="ARBA" id="ARBA00022505"/>
    </source>
</evidence>
<evidence type="ECO:0000256" key="6">
    <source>
        <dbReference type="ARBA" id="ARBA00047317"/>
    </source>
</evidence>
<dbReference type="InterPro" id="IPR036425">
    <property type="entry name" value="MoaB/Mog-like_dom_sf"/>
</dbReference>
<accession>A0A5C1YLR7</accession>
<comment type="similarity">
    <text evidence="3 7">Belongs to the MoeA family.</text>
</comment>
<keyword evidence="5 7" id="KW-0501">Molybdenum cofactor biosynthesis</keyword>
<evidence type="ECO:0000259" key="8">
    <source>
        <dbReference type="SMART" id="SM00852"/>
    </source>
</evidence>
<dbReference type="GO" id="GO:0046872">
    <property type="term" value="F:metal ion binding"/>
    <property type="evidence" value="ECO:0007669"/>
    <property type="project" value="UniProtKB-UniRule"/>
</dbReference>
<organism evidence="9 10">
    <name type="scientific">Agromyces intestinalis</name>
    <dbReference type="NCBI Taxonomy" id="2592652"/>
    <lineage>
        <taxon>Bacteria</taxon>
        <taxon>Bacillati</taxon>
        <taxon>Actinomycetota</taxon>
        <taxon>Actinomycetes</taxon>
        <taxon>Micrococcales</taxon>
        <taxon>Microbacteriaceae</taxon>
        <taxon>Agromyces</taxon>
    </lineage>
</organism>
<protein>
    <recommendedName>
        <fullName evidence="7">Molybdopterin molybdenumtransferase</fullName>
        <ecNumber evidence="7">2.10.1.1</ecNumber>
    </recommendedName>
</protein>
<evidence type="ECO:0000313" key="9">
    <source>
        <dbReference type="EMBL" id="QEO16057.1"/>
    </source>
</evidence>
<dbReference type="EC" id="2.10.1.1" evidence="7"/>
<reference evidence="9 10" key="1">
    <citation type="submission" date="2019-09" db="EMBL/GenBank/DDBJ databases">
        <title>Genome sequencing of strain KACC 19306.</title>
        <authorList>
            <person name="Heo J."/>
            <person name="Kim S.-J."/>
            <person name="Kim J.-S."/>
            <person name="Hong S.-B."/>
            <person name="Kwon S.-W."/>
        </authorList>
    </citation>
    <scope>NUCLEOTIDE SEQUENCE [LARGE SCALE GENOMIC DNA]</scope>
    <source>
        <strain evidence="9 10">KACC 19306</strain>
    </source>
</reference>
<dbReference type="Gene3D" id="2.40.340.10">
    <property type="entry name" value="MoeA, C-terminal, domain IV"/>
    <property type="match status" value="1"/>
</dbReference>
<keyword evidence="7" id="KW-0460">Magnesium</keyword>
<dbReference type="Proteomes" id="UP000324678">
    <property type="component" value="Chromosome"/>
</dbReference>
<comment type="pathway">
    <text evidence="2 7">Cofactor biosynthesis; molybdopterin biosynthesis.</text>
</comment>
<gene>
    <name evidence="9" type="ORF">FLP10_04160</name>
</gene>
<evidence type="ECO:0000256" key="7">
    <source>
        <dbReference type="RuleBase" id="RU365090"/>
    </source>
</evidence>
<keyword evidence="7 9" id="KW-0808">Transferase</keyword>
<dbReference type="SUPFAM" id="SSF53218">
    <property type="entry name" value="Molybdenum cofactor biosynthesis proteins"/>
    <property type="match status" value="1"/>
</dbReference>
<keyword evidence="10" id="KW-1185">Reference proteome</keyword>
<dbReference type="EMBL" id="CP043505">
    <property type="protein sequence ID" value="QEO16057.1"/>
    <property type="molecule type" value="Genomic_DNA"/>
</dbReference>
<comment type="cofactor">
    <cofactor evidence="7">
        <name>Mg(2+)</name>
        <dbReference type="ChEBI" id="CHEBI:18420"/>
    </cofactor>
</comment>
<dbReference type="OrthoDB" id="9804758at2"/>
<dbReference type="Gene3D" id="2.170.190.11">
    <property type="entry name" value="Molybdopterin biosynthesis moea protein, domain 3"/>
    <property type="match status" value="1"/>
</dbReference>
<dbReference type="NCBIfam" id="NF045515">
    <property type="entry name" value="Glp_gephyrin"/>
    <property type="match status" value="1"/>
</dbReference>
<feature type="domain" description="MoaB/Mog" evidence="8">
    <location>
        <begin position="182"/>
        <end position="317"/>
    </location>
</feature>
<evidence type="ECO:0000313" key="10">
    <source>
        <dbReference type="Proteomes" id="UP000324678"/>
    </source>
</evidence>
<dbReference type="FunFam" id="2.170.190.11:FF:000001">
    <property type="entry name" value="Molybdopterin molybdenumtransferase"/>
    <property type="match status" value="1"/>
</dbReference>
<dbReference type="Gene3D" id="3.40.980.10">
    <property type="entry name" value="MoaB/Mog-like domain"/>
    <property type="match status" value="1"/>
</dbReference>